<evidence type="ECO:0008006" key="5">
    <source>
        <dbReference type="Google" id="ProtNLM"/>
    </source>
</evidence>
<feature type="transmembrane region" description="Helical" evidence="2">
    <location>
        <begin position="227"/>
        <end position="246"/>
    </location>
</feature>
<evidence type="ECO:0000256" key="1">
    <source>
        <dbReference type="SAM" id="MobiDB-lite"/>
    </source>
</evidence>
<name>A0ABY2Z6W8_9GAMM</name>
<organism evidence="3 4">
    <name type="scientific">Pantoea anthophila</name>
    <dbReference type="NCBI Taxonomy" id="470931"/>
    <lineage>
        <taxon>Bacteria</taxon>
        <taxon>Pseudomonadati</taxon>
        <taxon>Pseudomonadota</taxon>
        <taxon>Gammaproteobacteria</taxon>
        <taxon>Enterobacterales</taxon>
        <taxon>Erwiniaceae</taxon>
        <taxon>Pantoea</taxon>
    </lineage>
</organism>
<dbReference type="RefSeq" id="WP_140925298.1">
    <property type="nucleotide sequence ID" value="NZ_CP122311.1"/>
</dbReference>
<feature type="compositionally biased region" description="Low complexity" evidence="1">
    <location>
        <begin position="321"/>
        <end position="344"/>
    </location>
</feature>
<protein>
    <recommendedName>
        <fullName evidence="5">SrfA</fullName>
    </recommendedName>
</protein>
<proteinExistence type="predicted"/>
<evidence type="ECO:0000256" key="2">
    <source>
        <dbReference type="SAM" id="Phobius"/>
    </source>
</evidence>
<feature type="compositionally biased region" description="Low complexity" evidence="1">
    <location>
        <begin position="254"/>
        <end position="312"/>
    </location>
</feature>
<keyword evidence="4" id="KW-1185">Reference proteome</keyword>
<keyword evidence="2" id="KW-0472">Membrane</keyword>
<dbReference type="Proteomes" id="UP000316142">
    <property type="component" value="Unassembled WGS sequence"/>
</dbReference>
<dbReference type="InterPro" id="IPR047774">
    <property type="entry name" value="SrfA-like"/>
</dbReference>
<accession>A0ABY2Z6W8</accession>
<reference evidence="3 4" key="1">
    <citation type="submission" date="2019-06" db="EMBL/GenBank/DDBJ databases">
        <title>Taxogenomics and systematics of the genus Pantoea.</title>
        <authorList>
            <person name="Tambong J.T."/>
        </authorList>
    </citation>
    <scope>NUCLEOTIDE SEQUENCE [LARGE SCALE GENOMIC DNA]</scope>
    <source>
        <strain evidence="3 4">LMG 2558</strain>
    </source>
</reference>
<evidence type="ECO:0000313" key="3">
    <source>
        <dbReference type="EMBL" id="TPV22186.1"/>
    </source>
</evidence>
<keyword evidence="2" id="KW-0812">Transmembrane</keyword>
<keyword evidence="2" id="KW-1133">Transmembrane helix</keyword>
<evidence type="ECO:0000313" key="4">
    <source>
        <dbReference type="Proteomes" id="UP000316142"/>
    </source>
</evidence>
<dbReference type="EMBL" id="VHIZ01000056">
    <property type="protein sequence ID" value="TPV22186.1"/>
    <property type="molecule type" value="Genomic_DNA"/>
</dbReference>
<feature type="region of interest" description="Disordered" evidence="1">
    <location>
        <begin position="254"/>
        <end position="352"/>
    </location>
</feature>
<comment type="caution">
    <text evidence="3">The sequence shown here is derived from an EMBL/GenBank/DDBJ whole genome shotgun (WGS) entry which is preliminary data.</text>
</comment>
<gene>
    <name evidence="3" type="ORF">FJW00_18550</name>
</gene>
<sequence length="473" mass="50323">MAKTFLRSGNLDAVLALGENGQPVYASALQIRETLRLRRQSALADCLAIPQANDRGDRLDWYAPFSGRVKSWLGASDHERRAALQHLTACQQDMQDLSTRARAAENPSMRLFGALLSKTLQFPDQQYVYLVDGKPVITFWGFVDAQARSRDDALACLRDTLEENLPVALVEPPPAVLPAAPVVAEPEILAPPPVPEPEILPEPEPQPAAPVDAQPVAPLPARRRFRVWYLLPPVAIAAAVMVAVLLHRQPSESTPVATAKPAATPATVPAPATPAVTASQPPVAAAPTEAASAPAVTTPATLTPPAVTATAEARPDTQPQSAASTTETPPAAASATLASEATPTVPAKPDDLIVTPDAVRDGQVQVIDGRWRVTINQMPTPTGKPPVMRFQFKNGKGSVQVTQGNTSCKADVSAAMTSAGNLVIESRYTAKCQNNSRYRMPLLVCHASIGAAQCEAQFAEDRVFPMTIKRESK</sequence>
<dbReference type="NCBIfam" id="NF040486">
    <property type="entry name" value="SrfA_fam"/>
    <property type="match status" value="1"/>
</dbReference>